<evidence type="ECO:0000256" key="3">
    <source>
        <dbReference type="ARBA" id="ARBA00023125"/>
    </source>
</evidence>
<dbReference type="Gene3D" id="3.40.190.290">
    <property type="match status" value="1"/>
</dbReference>
<evidence type="ECO:0000313" key="7">
    <source>
        <dbReference type="Proteomes" id="UP000029227"/>
    </source>
</evidence>
<protein>
    <recommendedName>
        <fullName evidence="5">HTH lysR-type domain-containing protein</fullName>
    </recommendedName>
</protein>
<dbReference type="Gene3D" id="1.10.10.10">
    <property type="entry name" value="Winged helix-like DNA-binding domain superfamily/Winged helix DNA-binding domain"/>
    <property type="match status" value="1"/>
</dbReference>
<gene>
    <name evidence="6" type="ORF">JCM19237_6223</name>
</gene>
<dbReference type="InterPro" id="IPR036390">
    <property type="entry name" value="WH_DNA-bd_sf"/>
</dbReference>
<dbReference type="CDD" id="cd05466">
    <property type="entry name" value="PBP2_LTTR_substrate"/>
    <property type="match status" value="1"/>
</dbReference>
<evidence type="ECO:0000313" key="6">
    <source>
        <dbReference type="EMBL" id="GAL03330.1"/>
    </source>
</evidence>
<keyword evidence="4" id="KW-0804">Transcription</keyword>
<dbReference type="Proteomes" id="UP000029227">
    <property type="component" value="Unassembled WGS sequence"/>
</dbReference>
<dbReference type="GO" id="GO:0000976">
    <property type="term" value="F:transcription cis-regulatory region binding"/>
    <property type="evidence" value="ECO:0007669"/>
    <property type="project" value="TreeGrafter"/>
</dbReference>
<dbReference type="PANTHER" id="PTHR30126">
    <property type="entry name" value="HTH-TYPE TRANSCRIPTIONAL REGULATOR"/>
    <property type="match status" value="1"/>
</dbReference>
<dbReference type="GO" id="GO:0003700">
    <property type="term" value="F:DNA-binding transcription factor activity"/>
    <property type="evidence" value="ECO:0007669"/>
    <property type="project" value="InterPro"/>
</dbReference>
<dbReference type="eggNOG" id="COG0583">
    <property type="taxonomic scope" value="Bacteria"/>
</dbReference>
<dbReference type="Pfam" id="PF03466">
    <property type="entry name" value="LysR_substrate"/>
    <property type="match status" value="1"/>
</dbReference>
<organism evidence="6 7">
    <name type="scientific">Photobacterium aphoticum</name>
    <dbReference type="NCBI Taxonomy" id="754436"/>
    <lineage>
        <taxon>Bacteria</taxon>
        <taxon>Pseudomonadati</taxon>
        <taxon>Pseudomonadota</taxon>
        <taxon>Gammaproteobacteria</taxon>
        <taxon>Vibrionales</taxon>
        <taxon>Vibrionaceae</taxon>
        <taxon>Photobacterium</taxon>
    </lineage>
</organism>
<dbReference type="PROSITE" id="PS50931">
    <property type="entry name" value="HTH_LYSR"/>
    <property type="match status" value="1"/>
</dbReference>
<dbReference type="SUPFAM" id="SSF53850">
    <property type="entry name" value="Periplasmic binding protein-like II"/>
    <property type="match status" value="1"/>
</dbReference>
<dbReference type="PANTHER" id="PTHR30126:SF2">
    <property type="entry name" value="HTH-TYPE TRANSCRIPTIONAL REGULATOR YJIE"/>
    <property type="match status" value="1"/>
</dbReference>
<proteinExistence type="inferred from homology"/>
<sequence length="313" mass="35279">MNLDTKWLEDFLMLADLQHFSRAAEARHITQPAFGRHIRALEKAIGQPLIDRSTTPISLTPAGRQFRTVARNMIAQMEDGLKLLNGIEQPLQNPIRIASPHSLSSPTLLDLIDHVNQQQDMPFSVDILRVDCAVDSLIQGQCDFFLGFEIHSLLQPPFSNVCIGQGDFLLVSATNSNGEPLFHPSAEHATPIIRYSADSYSARLIEQHQPGLKPLHTYPVFESSMCQLHKDMALRGKGLAWLPDAQIQQELAAGTLKAIDPAHYRFPYQIRLYRNSAPLRHHAQQLWQQLNSDIQQGWQLSRAWHATHTLVAD</sequence>
<feature type="domain" description="HTH lysR-type" evidence="5">
    <location>
        <begin position="3"/>
        <end position="60"/>
    </location>
</feature>
<keyword evidence="3" id="KW-0238">DNA-binding</keyword>
<dbReference type="InterPro" id="IPR005119">
    <property type="entry name" value="LysR_subst-bd"/>
</dbReference>
<name>A0A090QJK3_9GAMM</name>
<dbReference type="InterPro" id="IPR036388">
    <property type="entry name" value="WH-like_DNA-bd_sf"/>
</dbReference>
<reference evidence="6 7" key="1">
    <citation type="journal article" date="2014" name="Genome Announc.">
        <title>Draft Genome Sequences of Two Vibrionaceae Species, Vibrio ponticus C121 and Photobacterium aphoticum C119, Isolated as Coral Reef Microbiota.</title>
        <authorList>
            <person name="Al-saari N."/>
            <person name="Meirelles P.M."/>
            <person name="Mino S."/>
            <person name="Suda W."/>
            <person name="Oshima K."/>
            <person name="Hattori M."/>
            <person name="Ohkuma M."/>
            <person name="Thompson F.L."/>
            <person name="Gomez-Gil B."/>
            <person name="Sawabe T."/>
            <person name="Sawabe T."/>
        </authorList>
    </citation>
    <scope>NUCLEOTIDE SEQUENCE [LARGE SCALE GENOMIC DNA]</scope>
    <source>
        <strain evidence="6 7">JCM 19237</strain>
    </source>
</reference>
<evidence type="ECO:0000256" key="4">
    <source>
        <dbReference type="ARBA" id="ARBA00023163"/>
    </source>
</evidence>
<dbReference type="AlphaFoldDB" id="A0A090QJK3"/>
<accession>A0A090QJK3</accession>
<dbReference type="InterPro" id="IPR000847">
    <property type="entry name" value="LysR_HTH_N"/>
</dbReference>
<keyword evidence="2" id="KW-0805">Transcription regulation</keyword>
<evidence type="ECO:0000256" key="2">
    <source>
        <dbReference type="ARBA" id="ARBA00023015"/>
    </source>
</evidence>
<evidence type="ECO:0000259" key="5">
    <source>
        <dbReference type="PROSITE" id="PS50931"/>
    </source>
</evidence>
<dbReference type="SUPFAM" id="SSF46785">
    <property type="entry name" value="Winged helix' DNA-binding domain"/>
    <property type="match status" value="1"/>
</dbReference>
<dbReference type="PRINTS" id="PR00039">
    <property type="entry name" value="HTHLYSR"/>
</dbReference>
<dbReference type="EMBL" id="BBMN01000001">
    <property type="protein sequence ID" value="GAL03330.1"/>
    <property type="molecule type" value="Genomic_DNA"/>
</dbReference>
<comment type="similarity">
    <text evidence="1">Belongs to the LysR transcriptional regulatory family.</text>
</comment>
<dbReference type="Pfam" id="PF00126">
    <property type="entry name" value="HTH_1"/>
    <property type="match status" value="1"/>
</dbReference>
<dbReference type="STRING" id="754436.JCM19237_6223"/>
<comment type="caution">
    <text evidence="6">The sequence shown here is derived from an EMBL/GenBank/DDBJ whole genome shotgun (WGS) entry which is preliminary data.</text>
</comment>
<evidence type="ECO:0000256" key="1">
    <source>
        <dbReference type="ARBA" id="ARBA00009437"/>
    </source>
</evidence>